<name>A0A6M3L1T5_9ZZZZ</name>
<proteinExistence type="predicted"/>
<dbReference type="EMBL" id="MT142696">
    <property type="protein sequence ID" value="QJA87308.1"/>
    <property type="molecule type" value="Genomic_DNA"/>
</dbReference>
<protein>
    <submittedName>
        <fullName evidence="1">Uncharacterized protein</fullName>
    </submittedName>
</protein>
<sequence>MVDLLQTLFGGGTSQSGPAGSPWLGEEDYYRRLMRSLGLAGPEPTTTPPGYQAPADWQMLGEGDWQGLQESIAATPLRRMSEDQGSAVDRFRASMRAIGMADDPSAYKLQEETIDRPYTRGMTDILSNASATRYGLQNEALNAYNTGMTERAGQANQFNLAAYAAPLDYYKNKMALFHQFPTASPGVVSSEQTQTGILPSIASMFKFG</sequence>
<evidence type="ECO:0000313" key="1">
    <source>
        <dbReference type="EMBL" id="QJA87308.1"/>
    </source>
</evidence>
<organism evidence="1">
    <name type="scientific">viral metagenome</name>
    <dbReference type="NCBI Taxonomy" id="1070528"/>
    <lineage>
        <taxon>unclassified sequences</taxon>
        <taxon>metagenomes</taxon>
        <taxon>organismal metagenomes</taxon>
    </lineage>
</organism>
<accession>A0A6M3L1T5</accession>
<gene>
    <name evidence="1" type="ORF">MM415B03019_0004</name>
</gene>
<dbReference type="AlphaFoldDB" id="A0A6M3L1T5"/>
<reference evidence="1" key="1">
    <citation type="submission" date="2020-03" db="EMBL/GenBank/DDBJ databases">
        <title>The deep terrestrial virosphere.</title>
        <authorList>
            <person name="Holmfeldt K."/>
            <person name="Nilsson E."/>
            <person name="Simone D."/>
            <person name="Lopez-Fernandez M."/>
            <person name="Wu X."/>
            <person name="de Brujin I."/>
            <person name="Lundin D."/>
            <person name="Andersson A."/>
            <person name="Bertilsson S."/>
            <person name="Dopson M."/>
        </authorList>
    </citation>
    <scope>NUCLEOTIDE SEQUENCE</scope>
    <source>
        <strain evidence="1">MM415B03019</strain>
    </source>
</reference>